<keyword evidence="4 5" id="KW-0472">Membrane</keyword>
<dbReference type="AlphaFoldDB" id="A0A6A5C9F1"/>
<dbReference type="InterPro" id="IPR017978">
    <property type="entry name" value="GPCR_3_C"/>
</dbReference>
<dbReference type="EMBL" id="VFQX01000007">
    <property type="protein sequence ID" value="KAF0983154.1"/>
    <property type="molecule type" value="Genomic_DNA"/>
</dbReference>
<evidence type="ECO:0000313" key="8">
    <source>
        <dbReference type="Proteomes" id="UP000444721"/>
    </source>
</evidence>
<dbReference type="RefSeq" id="XP_044567867.1">
    <property type="nucleotide sequence ID" value="XM_044701508.1"/>
</dbReference>
<keyword evidence="3 5" id="KW-1133">Transmembrane helix</keyword>
<keyword evidence="2 5" id="KW-0812">Transmembrane</keyword>
<feature type="domain" description="G-protein coupled receptors family 3 profile" evidence="6">
    <location>
        <begin position="47"/>
        <end position="265"/>
    </location>
</feature>
<evidence type="ECO:0000256" key="1">
    <source>
        <dbReference type="ARBA" id="ARBA00004141"/>
    </source>
</evidence>
<protein>
    <recommendedName>
        <fullName evidence="6">G-protein coupled receptors family 3 profile domain-containing protein</fullName>
    </recommendedName>
</protein>
<evidence type="ECO:0000313" key="7">
    <source>
        <dbReference type="EMBL" id="KAF0983154.1"/>
    </source>
</evidence>
<evidence type="ECO:0000256" key="5">
    <source>
        <dbReference type="SAM" id="Phobius"/>
    </source>
</evidence>
<evidence type="ECO:0000256" key="3">
    <source>
        <dbReference type="ARBA" id="ARBA00022989"/>
    </source>
</evidence>
<dbReference type="GO" id="GO:0016020">
    <property type="term" value="C:membrane"/>
    <property type="evidence" value="ECO:0007669"/>
    <property type="project" value="UniProtKB-SubCell"/>
</dbReference>
<keyword evidence="8" id="KW-1185">Reference proteome</keyword>
<feature type="transmembrane region" description="Helical" evidence="5">
    <location>
        <begin position="221"/>
        <end position="243"/>
    </location>
</feature>
<dbReference type="OrthoDB" id="10303676at2759"/>
<dbReference type="Pfam" id="PF00003">
    <property type="entry name" value="7tm_3"/>
    <property type="match status" value="1"/>
</dbReference>
<feature type="transmembrane region" description="Helical" evidence="5">
    <location>
        <begin position="113"/>
        <end position="136"/>
    </location>
</feature>
<dbReference type="VEuPathDB" id="AmoebaDB:NfTy_017240"/>
<evidence type="ECO:0000256" key="4">
    <source>
        <dbReference type="ARBA" id="ARBA00023136"/>
    </source>
</evidence>
<feature type="transmembrane region" description="Helical" evidence="5">
    <location>
        <begin position="249"/>
        <end position="268"/>
    </location>
</feature>
<dbReference type="VEuPathDB" id="AmoebaDB:FDP41_011132"/>
<proteinExistence type="predicted"/>
<sequence>MTFDTPLVLLPSTLPPPQQLTSNDSFNPFGFHPVDPQTPIDLAAVGIGASVLLFNFFAMSLVFSKYKSMAVKTKHPILMMISLIFNALLFIGYCFNNLLLYPSNYDYCVIFRVWFFNIGLFGWISCLLTRLLVTYVTFKTQKKIRFPISLFIALFMIPIFVYCLVASTVKELFYDPKLQNNCKYGTIAVAVNLAMLALYCFIIGVLIFLSRKVQEDFNSSGTEAMGLVGIVISIVIGLLAWLLYLHRIIPIRIMITLLPIIIGCYYFWSYFGGIVYAIVTCSSEEYFLDWLENQNVHDVATNREIQEELRECREKLRGMQCCTLSTSMDANRILL</sequence>
<dbReference type="VEuPathDB" id="AmoebaDB:NF0123790"/>
<dbReference type="Proteomes" id="UP000444721">
    <property type="component" value="Unassembled WGS sequence"/>
</dbReference>
<dbReference type="GO" id="GO:0004930">
    <property type="term" value="F:G protein-coupled receptor activity"/>
    <property type="evidence" value="ECO:0007669"/>
    <property type="project" value="InterPro"/>
</dbReference>
<dbReference type="GeneID" id="68118347"/>
<comment type="subcellular location">
    <subcellularLocation>
        <location evidence="1">Membrane</location>
        <topology evidence="1">Multi-pass membrane protein</topology>
    </subcellularLocation>
</comment>
<evidence type="ECO:0000256" key="2">
    <source>
        <dbReference type="ARBA" id="ARBA00022692"/>
    </source>
</evidence>
<feature type="transmembrane region" description="Helical" evidence="5">
    <location>
        <begin position="76"/>
        <end position="101"/>
    </location>
</feature>
<gene>
    <name evidence="7" type="ORF">FDP41_011132</name>
</gene>
<name>A0A6A5C9F1_NAEFO</name>
<accession>A0A6A5C9F1</accession>
<organism evidence="7 8">
    <name type="scientific">Naegleria fowleri</name>
    <name type="common">Brain eating amoeba</name>
    <dbReference type="NCBI Taxonomy" id="5763"/>
    <lineage>
        <taxon>Eukaryota</taxon>
        <taxon>Discoba</taxon>
        <taxon>Heterolobosea</taxon>
        <taxon>Tetramitia</taxon>
        <taxon>Eutetramitia</taxon>
        <taxon>Vahlkampfiidae</taxon>
        <taxon>Naegleria</taxon>
    </lineage>
</organism>
<reference evidence="7 8" key="1">
    <citation type="journal article" date="2019" name="Sci. Rep.">
        <title>Nanopore sequencing improves the draft genome of the human pathogenic amoeba Naegleria fowleri.</title>
        <authorList>
            <person name="Liechti N."/>
            <person name="Schurch N."/>
            <person name="Bruggmann R."/>
            <person name="Wittwer M."/>
        </authorList>
    </citation>
    <scope>NUCLEOTIDE SEQUENCE [LARGE SCALE GENOMIC DNA]</scope>
    <source>
        <strain evidence="7 8">ATCC 30894</strain>
    </source>
</reference>
<comment type="caution">
    <text evidence="7">The sequence shown here is derived from an EMBL/GenBank/DDBJ whole genome shotgun (WGS) entry which is preliminary data.</text>
</comment>
<feature type="transmembrane region" description="Helical" evidence="5">
    <location>
        <begin position="148"/>
        <end position="167"/>
    </location>
</feature>
<feature type="transmembrane region" description="Helical" evidence="5">
    <location>
        <begin position="187"/>
        <end position="209"/>
    </location>
</feature>
<evidence type="ECO:0000259" key="6">
    <source>
        <dbReference type="Pfam" id="PF00003"/>
    </source>
</evidence>
<feature type="transmembrane region" description="Helical" evidence="5">
    <location>
        <begin position="42"/>
        <end position="64"/>
    </location>
</feature>
<dbReference type="OMA" id="WLNCMNV"/>